<organism evidence="7 8">
    <name type="scientific">Tropilaelaps mercedesae</name>
    <dbReference type="NCBI Taxonomy" id="418985"/>
    <lineage>
        <taxon>Eukaryota</taxon>
        <taxon>Metazoa</taxon>
        <taxon>Ecdysozoa</taxon>
        <taxon>Arthropoda</taxon>
        <taxon>Chelicerata</taxon>
        <taxon>Arachnida</taxon>
        <taxon>Acari</taxon>
        <taxon>Parasitiformes</taxon>
        <taxon>Mesostigmata</taxon>
        <taxon>Gamasina</taxon>
        <taxon>Dermanyssoidea</taxon>
        <taxon>Laelapidae</taxon>
        <taxon>Tropilaelaps</taxon>
    </lineage>
</organism>
<reference evidence="7 8" key="1">
    <citation type="journal article" date="2017" name="Gigascience">
        <title>Draft genome of the honey bee ectoparasitic mite, Tropilaelaps mercedesae, is shaped by the parasitic life history.</title>
        <authorList>
            <person name="Dong X."/>
            <person name="Armstrong S.D."/>
            <person name="Xia D."/>
            <person name="Makepeace B.L."/>
            <person name="Darby A.C."/>
            <person name="Kadowaki T."/>
        </authorList>
    </citation>
    <scope>NUCLEOTIDE SEQUENCE [LARGE SCALE GENOMIC DNA]</scope>
    <source>
        <strain evidence="7">Wuxi-XJTLU</strain>
    </source>
</reference>
<dbReference type="InterPro" id="IPR013087">
    <property type="entry name" value="Znf_C2H2_type"/>
</dbReference>
<evidence type="ECO:0000256" key="1">
    <source>
        <dbReference type="ARBA" id="ARBA00022723"/>
    </source>
</evidence>
<dbReference type="SMART" id="SM00355">
    <property type="entry name" value="ZnF_C2H2"/>
    <property type="match status" value="1"/>
</dbReference>
<evidence type="ECO:0000256" key="4">
    <source>
        <dbReference type="PROSITE-ProRule" id="PRU00042"/>
    </source>
</evidence>
<dbReference type="EMBL" id="MNPL01021648">
    <property type="protein sequence ID" value="OQR69281.1"/>
    <property type="molecule type" value="Genomic_DNA"/>
</dbReference>
<dbReference type="Proteomes" id="UP000192247">
    <property type="component" value="Unassembled WGS sequence"/>
</dbReference>
<evidence type="ECO:0000256" key="2">
    <source>
        <dbReference type="ARBA" id="ARBA00022771"/>
    </source>
</evidence>
<name>A0A1V9X7E1_9ACAR</name>
<feature type="compositionally biased region" description="Polar residues" evidence="5">
    <location>
        <begin position="1"/>
        <end position="25"/>
    </location>
</feature>
<sequence>MLDCSSFGTATSPNGHQQPQQNSFRLSAGGLLGNSGGGNGSGGGGSKSYNQTTMPVKRTHFGVKNYECSVCGVMTTRSDNLRQHMLAKHGFVAPHISHSGSGAPDIILPSATAQLFNNNNNTK</sequence>
<dbReference type="OrthoDB" id="6496232at2759"/>
<feature type="domain" description="C2H2-type" evidence="6">
    <location>
        <begin position="66"/>
        <end position="94"/>
    </location>
</feature>
<feature type="region of interest" description="Disordered" evidence="5">
    <location>
        <begin position="1"/>
        <end position="53"/>
    </location>
</feature>
<evidence type="ECO:0000256" key="3">
    <source>
        <dbReference type="ARBA" id="ARBA00022833"/>
    </source>
</evidence>
<evidence type="ECO:0000259" key="6">
    <source>
        <dbReference type="PROSITE" id="PS50157"/>
    </source>
</evidence>
<evidence type="ECO:0000256" key="5">
    <source>
        <dbReference type="SAM" id="MobiDB-lite"/>
    </source>
</evidence>
<dbReference type="SUPFAM" id="SSF57667">
    <property type="entry name" value="beta-beta-alpha zinc fingers"/>
    <property type="match status" value="1"/>
</dbReference>
<evidence type="ECO:0000313" key="8">
    <source>
        <dbReference type="Proteomes" id="UP000192247"/>
    </source>
</evidence>
<comment type="caution">
    <text evidence="7">The sequence shown here is derived from an EMBL/GenBank/DDBJ whole genome shotgun (WGS) entry which is preliminary data.</text>
</comment>
<dbReference type="PROSITE" id="PS50157">
    <property type="entry name" value="ZINC_FINGER_C2H2_2"/>
    <property type="match status" value="1"/>
</dbReference>
<dbReference type="FunFam" id="3.30.160.60:FF:000446">
    <property type="entry name" value="Zinc finger protein"/>
    <property type="match status" value="1"/>
</dbReference>
<evidence type="ECO:0000313" key="7">
    <source>
        <dbReference type="EMBL" id="OQR69281.1"/>
    </source>
</evidence>
<dbReference type="InterPro" id="IPR036236">
    <property type="entry name" value="Znf_C2H2_sf"/>
</dbReference>
<dbReference type="InParanoid" id="A0A1V9X7E1"/>
<keyword evidence="2 4" id="KW-0863">Zinc-finger</keyword>
<keyword evidence="1" id="KW-0479">Metal-binding</keyword>
<dbReference type="GO" id="GO:0005634">
    <property type="term" value="C:nucleus"/>
    <property type="evidence" value="ECO:0007669"/>
    <property type="project" value="UniProtKB-ARBA"/>
</dbReference>
<gene>
    <name evidence="7" type="ORF">BIW11_12359</name>
</gene>
<dbReference type="AlphaFoldDB" id="A0A1V9X7E1"/>
<feature type="compositionally biased region" description="Gly residues" evidence="5">
    <location>
        <begin position="30"/>
        <end position="46"/>
    </location>
</feature>
<accession>A0A1V9X7E1</accession>
<proteinExistence type="predicted"/>
<protein>
    <submittedName>
        <fullName evidence="7">Zinc finger protein-like</fullName>
    </submittedName>
</protein>
<keyword evidence="3" id="KW-0862">Zinc</keyword>
<dbReference type="Gene3D" id="3.30.160.60">
    <property type="entry name" value="Classic Zinc Finger"/>
    <property type="match status" value="1"/>
</dbReference>
<keyword evidence="8" id="KW-1185">Reference proteome</keyword>
<dbReference type="GO" id="GO:0008270">
    <property type="term" value="F:zinc ion binding"/>
    <property type="evidence" value="ECO:0007669"/>
    <property type="project" value="UniProtKB-KW"/>
</dbReference>